<comment type="caution">
    <text evidence="1">The sequence shown here is derived from an EMBL/GenBank/DDBJ whole genome shotgun (WGS) entry which is preliminary data.</text>
</comment>
<dbReference type="Proteomes" id="UP001500575">
    <property type="component" value="Unassembled WGS sequence"/>
</dbReference>
<gene>
    <name evidence="1" type="ORF">GCM10009843_15630</name>
</gene>
<name>A0ABN2Y650_9ACTN</name>
<organism evidence="1 2">
    <name type="scientific">Nocardioides bigeumensis</name>
    <dbReference type="NCBI Taxonomy" id="433657"/>
    <lineage>
        <taxon>Bacteria</taxon>
        <taxon>Bacillati</taxon>
        <taxon>Actinomycetota</taxon>
        <taxon>Actinomycetes</taxon>
        <taxon>Propionibacteriales</taxon>
        <taxon>Nocardioidaceae</taxon>
        <taxon>Nocardioides</taxon>
    </lineage>
</organism>
<evidence type="ECO:0000313" key="1">
    <source>
        <dbReference type="EMBL" id="GAA2121421.1"/>
    </source>
</evidence>
<proteinExistence type="predicted"/>
<reference evidence="1 2" key="1">
    <citation type="journal article" date="2019" name="Int. J. Syst. Evol. Microbiol.">
        <title>The Global Catalogue of Microorganisms (GCM) 10K type strain sequencing project: providing services to taxonomists for standard genome sequencing and annotation.</title>
        <authorList>
            <consortium name="The Broad Institute Genomics Platform"/>
            <consortium name="The Broad Institute Genome Sequencing Center for Infectious Disease"/>
            <person name="Wu L."/>
            <person name="Ma J."/>
        </authorList>
    </citation>
    <scope>NUCLEOTIDE SEQUENCE [LARGE SCALE GENOMIC DNA]</scope>
    <source>
        <strain evidence="1 2">JCM 16021</strain>
    </source>
</reference>
<evidence type="ECO:0000313" key="2">
    <source>
        <dbReference type="Proteomes" id="UP001500575"/>
    </source>
</evidence>
<keyword evidence="2" id="KW-1185">Reference proteome</keyword>
<sequence>MFSAAAPGFWWSRSLFCWAVGGGNLLVRLRGGPPQTWDDHELACAWRDTTVALRLARPHQCLGLVQLRAGHLDEMVRRSPAGMQA</sequence>
<accession>A0ABN2Y650</accession>
<dbReference type="EMBL" id="BAAAQQ010000007">
    <property type="protein sequence ID" value="GAA2121421.1"/>
    <property type="molecule type" value="Genomic_DNA"/>
</dbReference>
<protein>
    <submittedName>
        <fullName evidence="1">Uncharacterized protein</fullName>
    </submittedName>
</protein>